<sequence length="78" mass="9155">MLDVERDTLRGMERLLRANQLLEQLELLGQRRDLVLEDIILVEKVLKNVAEVIRAFFNENESYFETCLFDISLIASNQ</sequence>
<evidence type="ECO:0000313" key="1">
    <source>
        <dbReference type="EMBL" id="VFQ43840.1"/>
    </source>
</evidence>
<name>A0A4U8YK38_9BACT</name>
<dbReference type="Proteomes" id="UP000507962">
    <property type="component" value="Unassembled WGS sequence"/>
</dbReference>
<accession>A0A4U8YK38</accession>
<evidence type="ECO:0000313" key="2">
    <source>
        <dbReference type="Proteomes" id="UP000507962"/>
    </source>
</evidence>
<organism evidence="1 2">
    <name type="scientific">Desulfoluna butyratoxydans</name>
    <dbReference type="NCBI Taxonomy" id="231438"/>
    <lineage>
        <taxon>Bacteria</taxon>
        <taxon>Pseudomonadati</taxon>
        <taxon>Thermodesulfobacteriota</taxon>
        <taxon>Desulfobacteria</taxon>
        <taxon>Desulfobacterales</taxon>
        <taxon>Desulfolunaceae</taxon>
        <taxon>Desulfoluna</taxon>
    </lineage>
</organism>
<gene>
    <name evidence="1" type="ORF">MSL71_14810</name>
</gene>
<dbReference type="RefSeq" id="WP_180138313.1">
    <property type="nucleotide sequence ID" value="NZ_CAADHO010000002.1"/>
</dbReference>
<reference evidence="1 2" key="1">
    <citation type="submission" date="2019-03" db="EMBL/GenBank/DDBJ databases">
        <authorList>
            <person name="Nijsse B."/>
        </authorList>
    </citation>
    <scope>NUCLEOTIDE SEQUENCE [LARGE SCALE GENOMIC DNA]</scope>
    <source>
        <strain evidence="1">Desulfoluna butyratoxydans MSL71</strain>
    </source>
</reference>
<protein>
    <submittedName>
        <fullName evidence="1">Uncharacterized protein</fullName>
    </submittedName>
</protein>
<dbReference type="AlphaFoldDB" id="A0A4U8YK38"/>
<proteinExistence type="predicted"/>
<dbReference type="EMBL" id="CAADHO010000002">
    <property type="protein sequence ID" value="VFQ43840.1"/>
    <property type="molecule type" value="Genomic_DNA"/>
</dbReference>
<keyword evidence="2" id="KW-1185">Reference proteome</keyword>